<name>A0A0D6NH93_9PROT</name>
<keyword evidence="2" id="KW-0812">Transmembrane</keyword>
<protein>
    <submittedName>
        <fullName evidence="3">Uncharacterized protein</fullName>
    </submittedName>
</protein>
<evidence type="ECO:0000256" key="1">
    <source>
        <dbReference type="SAM" id="MobiDB-lite"/>
    </source>
</evidence>
<feature type="transmembrane region" description="Helical" evidence="2">
    <location>
        <begin position="97"/>
        <end position="114"/>
    </location>
</feature>
<feature type="transmembrane region" description="Helical" evidence="2">
    <location>
        <begin position="42"/>
        <end position="61"/>
    </location>
</feature>
<dbReference type="AlphaFoldDB" id="A0A0D6NH93"/>
<feature type="transmembrane region" description="Helical" evidence="2">
    <location>
        <begin position="121"/>
        <end position="140"/>
    </location>
</feature>
<keyword evidence="2" id="KW-1133">Transmembrane helix</keyword>
<comment type="caution">
    <text evidence="3">The sequence shown here is derived from an EMBL/GenBank/DDBJ whole genome shotgun (WGS) entry which is preliminary data.</text>
</comment>
<evidence type="ECO:0000256" key="2">
    <source>
        <dbReference type="SAM" id="Phobius"/>
    </source>
</evidence>
<gene>
    <name evidence="3" type="ORF">Abor_008_030</name>
</gene>
<keyword evidence="4" id="KW-1185">Reference proteome</keyword>
<feature type="region of interest" description="Disordered" evidence="1">
    <location>
        <begin position="179"/>
        <end position="224"/>
    </location>
</feature>
<sequence>MTLATILAPLLALCIVARGIGFLPALGVTTAAAMLVEGLEPLQQVGAGLAVAFAVGPVWFLSFYQQDSAREHGGPAIPFLALGLMVVLMLASTRPGLPSFPAGLCVLLAGLVAVTCRQSMVWQWAGLLTCVQGVLLAGVLQHQVMVVGAATLAGVLIALLGGLCVHRLRPRIAVVRASGKQEARKRAKGHPKEPTSKLGTASGAPSPDYVPKPPRQFDQEADEP</sequence>
<accession>A0A0D6NH93</accession>
<feature type="transmembrane region" description="Helical" evidence="2">
    <location>
        <begin position="73"/>
        <end position="91"/>
    </location>
</feature>
<organism evidence="3 4">
    <name type="scientific">Acetobacter orientalis</name>
    <dbReference type="NCBI Taxonomy" id="146474"/>
    <lineage>
        <taxon>Bacteria</taxon>
        <taxon>Pseudomonadati</taxon>
        <taxon>Pseudomonadota</taxon>
        <taxon>Alphaproteobacteria</taxon>
        <taxon>Acetobacterales</taxon>
        <taxon>Acetobacteraceae</taxon>
        <taxon>Acetobacter</taxon>
    </lineage>
</organism>
<dbReference type="GeneID" id="76203535"/>
<dbReference type="STRING" id="1231341.Abor_008_030"/>
<dbReference type="EMBL" id="BAMX01000008">
    <property type="protein sequence ID" value="GAN65389.1"/>
    <property type="molecule type" value="Genomic_DNA"/>
</dbReference>
<dbReference type="RefSeq" id="WP_052946347.1">
    <property type="nucleotide sequence ID" value="NZ_BAMX01000008.1"/>
</dbReference>
<evidence type="ECO:0000313" key="3">
    <source>
        <dbReference type="EMBL" id="GAN65389.1"/>
    </source>
</evidence>
<proteinExistence type="predicted"/>
<keyword evidence="2" id="KW-0472">Membrane</keyword>
<accession>A0A6N3SXW9</accession>
<evidence type="ECO:0000313" key="4">
    <source>
        <dbReference type="Proteomes" id="UP000032670"/>
    </source>
</evidence>
<feature type="transmembrane region" description="Helical" evidence="2">
    <location>
        <begin position="146"/>
        <end position="166"/>
    </location>
</feature>
<reference evidence="3 4" key="1">
    <citation type="submission" date="2012-11" db="EMBL/GenBank/DDBJ databases">
        <title>Whole genome sequence of Acetobacter orientalis 21F-2.</title>
        <authorList>
            <person name="Azuma Y."/>
            <person name="Higashiura N."/>
            <person name="Hirakawa H."/>
            <person name="Matsushita K."/>
        </authorList>
    </citation>
    <scope>NUCLEOTIDE SEQUENCE [LARGE SCALE GENOMIC DNA]</scope>
    <source>
        <strain evidence="3 4">21F-2</strain>
    </source>
</reference>
<dbReference type="Proteomes" id="UP000032670">
    <property type="component" value="Unassembled WGS sequence"/>
</dbReference>
<feature type="compositionally biased region" description="Basic and acidic residues" evidence="1">
    <location>
        <begin position="179"/>
        <end position="195"/>
    </location>
</feature>